<dbReference type="PROSITE" id="PS00012">
    <property type="entry name" value="PHOSPHOPANTETHEINE"/>
    <property type="match status" value="1"/>
</dbReference>
<feature type="region of interest" description="Disordered" evidence="4">
    <location>
        <begin position="2314"/>
        <end position="2336"/>
    </location>
</feature>
<dbReference type="PROSITE" id="PS00455">
    <property type="entry name" value="AMP_BINDING"/>
    <property type="match status" value="2"/>
</dbReference>
<evidence type="ECO:0000256" key="1">
    <source>
        <dbReference type="ARBA" id="ARBA00001957"/>
    </source>
</evidence>
<dbReference type="Gene3D" id="3.30.559.10">
    <property type="entry name" value="Chloramphenicol acetyltransferase-like domain"/>
    <property type="match status" value="3"/>
</dbReference>
<dbReference type="Pfam" id="PF13193">
    <property type="entry name" value="AMP-binding_C"/>
    <property type="match status" value="2"/>
</dbReference>
<dbReference type="Proteomes" id="UP001205740">
    <property type="component" value="Unassembled WGS sequence"/>
</dbReference>
<feature type="domain" description="Carrier" evidence="5">
    <location>
        <begin position="2017"/>
        <end position="2092"/>
    </location>
</feature>
<dbReference type="InterPro" id="IPR023213">
    <property type="entry name" value="CAT-like_dom_sf"/>
</dbReference>
<dbReference type="Gene3D" id="3.30.559.30">
    <property type="entry name" value="Nonribosomal peptide synthetase, condensation domain"/>
    <property type="match status" value="3"/>
</dbReference>
<dbReference type="CDD" id="cd05930">
    <property type="entry name" value="A_NRPS"/>
    <property type="match status" value="1"/>
</dbReference>
<evidence type="ECO:0000313" key="6">
    <source>
        <dbReference type="EMBL" id="MCP2161391.1"/>
    </source>
</evidence>
<gene>
    <name evidence="6" type="ORF">LX12_002586</name>
</gene>
<dbReference type="SUPFAM" id="SSF52777">
    <property type="entry name" value="CoA-dependent acyltransferases"/>
    <property type="match status" value="6"/>
</dbReference>
<dbReference type="InterPro" id="IPR036736">
    <property type="entry name" value="ACP-like_sf"/>
</dbReference>
<evidence type="ECO:0000256" key="4">
    <source>
        <dbReference type="SAM" id="MobiDB-lite"/>
    </source>
</evidence>
<dbReference type="SUPFAM" id="SSF56801">
    <property type="entry name" value="Acetyl-CoA synthetase-like"/>
    <property type="match status" value="2"/>
</dbReference>
<keyword evidence="7" id="KW-1185">Reference proteome</keyword>
<feature type="compositionally biased region" description="Basic and acidic residues" evidence="4">
    <location>
        <begin position="2316"/>
        <end position="2330"/>
    </location>
</feature>
<dbReference type="InterPro" id="IPR020806">
    <property type="entry name" value="PKS_PP-bd"/>
</dbReference>
<name>A0ABT1H2B2_9NOCA</name>
<keyword evidence="2" id="KW-0596">Phosphopantetheine</keyword>
<dbReference type="InterPro" id="IPR042099">
    <property type="entry name" value="ANL_N_sf"/>
</dbReference>
<feature type="domain" description="Carrier" evidence="5">
    <location>
        <begin position="971"/>
        <end position="1045"/>
    </location>
</feature>
<dbReference type="PANTHER" id="PTHR45527">
    <property type="entry name" value="NONRIBOSOMAL PEPTIDE SYNTHETASE"/>
    <property type="match status" value="1"/>
</dbReference>
<dbReference type="InterPro" id="IPR006162">
    <property type="entry name" value="Ppantetheine_attach_site"/>
</dbReference>
<evidence type="ECO:0000259" key="5">
    <source>
        <dbReference type="PROSITE" id="PS50075"/>
    </source>
</evidence>
<dbReference type="EMBL" id="JAMTCG010000004">
    <property type="protein sequence ID" value="MCP2161391.1"/>
    <property type="molecule type" value="Genomic_DNA"/>
</dbReference>
<dbReference type="Pfam" id="PF00550">
    <property type="entry name" value="PP-binding"/>
    <property type="match status" value="2"/>
</dbReference>
<dbReference type="Pfam" id="PF00501">
    <property type="entry name" value="AMP-binding"/>
    <property type="match status" value="2"/>
</dbReference>
<dbReference type="Pfam" id="PF00668">
    <property type="entry name" value="Condensation"/>
    <property type="match status" value="3"/>
</dbReference>
<dbReference type="InterPro" id="IPR045851">
    <property type="entry name" value="AMP-bd_C_sf"/>
</dbReference>
<dbReference type="InterPro" id="IPR020845">
    <property type="entry name" value="AMP-binding_CS"/>
</dbReference>
<dbReference type="NCBIfam" id="TIGR01733">
    <property type="entry name" value="AA-adenyl-dom"/>
    <property type="match status" value="2"/>
</dbReference>
<dbReference type="InterPro" id="IPR000873">
    <property type="entry name" value="AMP-dep_synth/lig_dom"/>
</dbReference>
<dbReference type="RefSeq" id="WP_253654951.1">
    <property type="nucleotide sequence ID" value="NZ_BAAAOE010000002.1"/>
</dbReference>
<evidence type="ECO:0000313" key="7">
    <source>
        <dbReference type="Proteomes" id="UP001205740"/>
    </source>
</evidence>
<comment type="cofactor">
    <cofactor evidence="1">
        <name>pantetheine 4'-phosphate</name>
        <dbReference type="ChEBI" id="CHEBI:47942"/>
    </cofactor>
</comment>
<dbReference type="Gene3D" id="3.30.300.30">
    <property type="match status" value="2"/>
</dbReference>
<dbReference type="InterPro" id="IPR009081">
    <property type="entry name" value="PP-bd_ACP"/>
</dbReference>
<dbReference type="InterPro" id="IPR010071">
    <property type="entry name" value="AA_adenyl_dom"/>
</dbReference>
<keyword evidence="3" id="KW-0597">Phosphoprotein</keyword>
<dbReference type="Gene3D" id="3.40.50.12780">
    <property type="entry name" value="N-terminal domain of ligase-like"/>
    <property type="match status" value="2"/>
</dbReference>
<dbReference type="SMART" id="SM00823">
    <property type="entry name" value="PKS_PP"/>
    <property type="match status" value="2"/>
</dbReference>
<sequence>MADVGGGGVRSWPQEADHLTSRLVGLTAAQRAMWFAEQADAGRSVTVAHFLDVVDGERPFDRESFRRAVVAAARDLQSAHTRFTVVDDEPFQCIDPDGAFDVDEIDLRDETDPVAAAHAWMAADHERPMDLTREPVAVSTFLRVADDRTFWYLRGHHIAFDGFGALTCLHEAIDRYNAATRGDAFTPPRRADIAEVVADDARYRSTGRYETDRAHWAERVVDLPEPITLTRRATPAPDDPDRHRHVAAGSRLAPEVQIRLSEAATGMSASVPAVVGAAFAAFLARMTASDEVVLSLPVTARTTALVKRSAGMVANMLPVRLPVADGTSVADLVRAATLELTGCLRHQRFRFEDIRALAGRTDASSMSFGPIVNMVLFDRPLALEGAHVDYHILSSGVAEDLRLNVYQAGTDAPLEIDLHGNAARYTATEIDTHLRRFLTFLDRFVAATDVSVADLDLLLPGEVGRVEAFSAGPAVETPADDGDVLAAFERHVAATPDAVALDHGAGVLTYAEFDRARRGLAGVLADEGVTLGDRVVLSLPRGVEQVCSVYAALTLGAAWVPVDPADPADRRAGIARRVRPAATVDADFVGRTGGLVSWRAAEPVASFAQPVPHDLPAYVLFTSGSTGEPKGVEVGHAAVQTRLAWMQDDHSLTATDAVLYKTPSTFDVSVWELLWPLTTGARMVLAAPDGHRDPDHLRTRIAAAGVTVLHFVPSMLDTYLDVVGASPFPPGVRLVITSGEALDAATAARVLAHDGPTLVNLYGPTEATVDVTSHVVGGEDPVPIGRPVPGTVTRVLDAHLRPVPAGVIGELYLAGAQIAAGYVGATGLTAERFVADPSGDAGTRMYRTGDLVRWGDDGVLDYLGRVDDQVKIRGRRVELGEIGAVVAAMEGVGAAVVVARRDMGPAPVLVAYVRGDADTDAVRAWCADRLPEHMVPAAVVTVDEFPTTRSGKLDRRALPAPVAHRASALVAPATPVERIVVDLVADALPGAPVSVTDNLFRLGGDSMLAARLVSRARAVGVDLALVDVFDARDLRALAARAVPTDVVVAPARRPRPEPIPLAPAQTRLWFTHRMAPDDPAYNMSGALALAEAADVDAFRSAVVDVLDRHEILRTVFPAVDGEPVQHILSTPAAMARLESGCPVVVDAAAGGRSAAVARLAGTGFDLQSQVPLRATVVTGDPAGDVAVVVVHHIAADGFSLRPLLSDLVHAYEARRSGRAPAFAPLPLQYADVAVAQAESLGTPDAPSSALTDGIAFWEEELRGAPQLLELPTDRRRPRVASGAGATVDLTVPAELADGVRDAARAFGTTPFTVFHTALGILLARLAATDDVSIGTAVAGRDDPATTDLVGMFVTTVVLRTPLRADATVADLLADNHRVRADALAHADIPFERVVDALAPQRTPAHAPLFQVALTVGPDHLADLGAWPGAAGLIDARVPAAKYDLTWTVTEGADTTRIEISYATDLFDEARVVGFGDMFVRVLAAVIADPGRAAGTIDVLDAYAVSALTAPRRSATAPVVLADLLDAGAALADPTAPALTGDVTLSWTEFRSATAALARDLIAQGIGPGNVVAVTMPRSAHLVLAIAAVATTGAAFVTVDPRHPAARVTAMIDDSGARLVLATGDAAPHDTAVPVVVVDDPDVELRCAGHRTDPVTDTDRTRTIRVDDLAYLLFTSGSTGTPKAAGVTHAGLAALVAEQRRLLCVSPSSRVLHVASPGFDVAVFEIVLGLCAGAELVVSPSDVFAGADLESVVDRHGVTHAVLTPSVAATIDPAAVPSIATMMVAGEVCPPELVARWSRSGRGVVNLYGPTEATITSTATSPLREGDPMTIGTAIDGVGALVLGPGLRPVPVDVVGELYLSGAALGRGYHGRPDLTASRFVASPFVPGERLYRTGDLASRTDSGALVYHGRNDFQVKIRGMRIEPGEVDAVLTADPAVDGAVTVGVTAPSGETVLVSYVTGRDASPERLMDRARTRLPAHLVPHTVVVLDAFPTTRTHKIDRTALPPVEIVVAGEGVAPRTQMETVVVAAVAEILGDAGVGVHDDFFARGGSSLSAARLATHLDRVLDRRVPVATVFENPTPAALAAVLATAPTSGRPDLVRRPRPEVVGVSDRQRGLWTINRADPQSSAYVIALVLDLAGPLDVDALTGAVRDVIERHETLRTVYPLVGDRPVQVIVPADQALDAIEIAVRDVDPAALDAAVAEVTGRGFDLVAEPGVRAGILCVDPERHALVVAIHHINADGASLAPLTRDLAAAYAARVGGTRSVVDGRRPTEVDYADWSRWHAEFLSTAGPDSTTEEQRQLAYWSRRLSGAPERSDLPTDRPRRDRPGSGGTVDVTVPADIVAGLEDIARSHAATLFMVVHAAWSVLLARSSGRTDVVVGTPHAGRDDRRVADVVGMFVTSVPLRTRISPHEPFTDLLDRVRAEDLADLAHTDVPFDRIVDHVLGRAPSSATPLFQVTLAFQDLDLPAVTLDGLRVTPRHDATTTAKVDLEVAIFPGDRDGVDRAGALGGRVTYDTALFDRATVETLVQRWLRLLRAVVDDPTTAVGDLTIEDVDLDDPSDGFRSGRGALVAASAAAGLVSAAAAVLPDVVAIDQDGAAVTFLDLEASAVAMATALPDTDAGTALVVALTSLVPTLAVTAGSDGDPVEVAVDAIARRAAELVDAVGGAFGGQDTAFSTDGAESA</sequence>
<dbReference type="InterPro" id="IPR001242">
    <property type="entry name" value="Condensation_dom"/>
</dbReference>
<dbReference type="InterPro" id="IPR025110">
    <property type="entry name" value="AMP-bd_C"/>
</dbReference>
<evidence type="ECO:0000256" key="2">
    <source>
        <dbReference type="ARBA" id="ARBA00022450"/>
    </source>
</evidence>
<comment type="caution">
    <text evidence="6">The sequence shown here is derived from an EMBL/GenBank/DDBJ whole genome shotgun (WGS) entry which is preliminary data.</text>
</comment>
<reference evidence="6 7" key="1">
    <citation type="submission" date="2022-06" db="EMBL/GenBank/DDBJ databases">
        <title>Genomic Encyclopedia of Archaeal and Bacterial Type Strains, Phase II (KMG-II): from individual species to whole genera.</title>
        <authorList>
            <person name="Goeker M."/>
        </authorList>
    </citation>
    <scope>NUCLEOTIDE SEQUENCE [LARGE SCALE GENOMIC DNA]</scope>
    <source>
        <strain evidence="6 7">DSM 45037</strain>
    </source>
</reference>
<dbReference type="Gene3D" id="1.10.1200.10">
    <property type="entry name" value="ACP-like"/>
    <property type="match status" value="2"/>
</dbReference>
<proteinExistence type="predicted"/>
<dbReference type="PROSITE" id="PS50075">
    <property type="entry name" value="CARRIER"/>
    <property type="match status" value="2"/>
</dbReference>
<dbReference type="SUPFAM" id="SSF47336">
    <property type="entry name" value="ACP-like"/>
    <property type="match status" value="2"/>
</dbReference>
<organism evidence="6 7">
    <name type="scientific">Williamsia serinedens</name>
    <dbReference type="NCBI Taxonomy" id="391736"/>
    <lineage>
        <taxon>Bacteria</taxon>
        <taxon>Bacillati</taxon>
        <taxon>Actinomycetota</taxon>
        <taxon>Actinomycetes</taxon>
        <taxon>Mycobacteriales</taxon>
        <taxon>Nocardiaceae</taxon>
        <taxon>Williamsia</taxon>
    </lineage>
</organism>
<dbReference type="CDD" id="cd19540">
    <property type="entry name" value="LCL_NRPS-like"/>
    <property type="match status" value="1"/>
</dbReference>
<dbReference type="PANTHER" id="PTHR45527:SF1">
    <property type="entry name" value="FATTY ACID SYNTHASE"/>
    <property type="match status" value="1"/>
</dbReference>
<accession>A0ABT1H2B2</accession>
<evidence type="ECO:0000256" key="3">
    <source>
        <dbReference type="ARBA" id="ARBA00022553"/>
    </source>
</evidence>
<protein>
    <submittedName>
        <fullName evidence="6">Amino acid adenylation domain-containing protein</fullName>
    </submittedName>
</protein>